<dbReference type="AlphaFoldDB" id="A0E0Q2"/>
<dbReference type="GO" id="GO:0035556">
    <property type="term" value="P:intracellular signal transduction"/>
    <property type="evidence" value="ECO:0000318"/>
    <property type="project" value="GO_Central"/>
</dbReference>
<dbReference type="FunFam" id="3.30.200.20:FF:000427">
    <property type="entry name" value="Wnk protein kinase"/>
    <property type="match status" value="1"/>
</dbReference>
<dbReference type="PROSITE" id="PS50011">
    <property type="entry name" value="PROTEIN_KINASE_DOM"/>
    <property type="match status" value="1"/>
</dbReference>
<dbReference type="Gene3D" id="1.10.510.10">
    <property type="entry name" value="Transferase(Phosphotransferase) domain 1"/>
    <property type="match status" value="1"/>
</dbReference>
<dbReference type="InterPro" id="IPR011009">
    <property type="entry name" value="Kinase-like_dom_sf"/>
</dbReference>
<dbReference type="GO" id="GO:0005524">
    <property type="term" value="F:ATP binding"/>
    <property type="evidence" value="ECO:0007669"/>
    <property type="project" value="InterPro"/>
</dbReference>
<gene>
    <name evidence="3" type="ORF">GSPATT00022037001</name>
</gene>
<dbReference type="SUPFAM" id="SSF56112">
    <property type="entry name" value="Protein kinase-like (PK-like)"/>
    <property type="match status" value="1"/>
</dbReference>
<keyword evidence="4" id="KW-1185">Reference proteome</keyword>
<proteinExistence type="predicted"/>
<dbReference type="GeneID" id="5042048"/>
<dbReference type="STRING" id="5888.A0E0Q2"/>
<sequence>MSKGLKWNQKRIENMKDDQIKVRNMILIKDLINSDIQIIEVIQLLFVMNSGEIIQNMNDDTSLSSEDEEQTSKIIENDPTGRFSKYNEEIGKGAYKSVYRGYDNESGCEVAWNVFQLMNVSGVVDEIRRAKQEIAILKTLKHKNIISFVHSWQSKSKKEIVFITEIVNGGSLKNYLRRITRPKLKVIRYWCKQILEGLEYMHQQNIIHRDLKCENILIDTNNNELKIGDLGLSIQMQSNNTSSVLGTPEFMAPEIYHGNYDTKVDIYAFGMCILEIVTGMKPFCECKGGTAQIIKKVMETQKPQSLECILNGKIKTIILECLKPANERPTATQLLQQYFSSSNNDEDNSPVLLNESLLNQISHDSKNSSFFKNNLSKNIGELKGTTNNHINNNLTNQTNKLISLQEFNPNSMKQSEVRLCEQQNKLSIDTVEDFSIEQQFGKQYKEYYITQNDETLLDLEQRQERELQLLLALHKQQKADLSNKLQQTNRTTIPYGSGFLSPKSFSTLFEFNNEQHQQLQGNQQQQQLHQSQILRVSPVCDITNSEENGRKLNNKEDDLGVIQSVRLNCIYQKQQCKFSTDVVMQSKAQSVRTTIQG</sequence>
<evidence type="ECO:0000313" key="3">
    <source>
        <dbReference type="EMBL" id="CAK88869.1"/>
    </source>
</evidence>
<name>A0E0Q2_PARTE</name>
<dbReference type="PROSITE" id="PS00108">
    <property type="entry name" value="PROTEIN_KINASE_ST"/>
    <property type="match status" value="1"/>
</dbReference>
<dbReference type="SMART" id="SM00220">
    <property type="entry name" value="S_TKc"/>
    <property type="match status" value="1"/>
</dbReference>
<dbReference type="InterPro" id="IPR050588">
    <property type="entry name" value="WNK_Ser-Thr_kinase"/>
</dbReference>
<dbReference type="HOGENOM" id="CLU_000288_142_5_1"/>
<protein>
    <recommendedName>
        <fullName evidence="2">Protein kinase domain-containing protein</fullName>
    </recommendedName>
</protein>
<dbReference type="KEGG" id="ptm:GSPATT00022037001"/>
<feature type="region of interest" description="Disordered" evidence="1">
    <location>
        <begin position="58"/>
        <end position="80"/>
    </location>
</feature>
<dbReference type="PANTHER" id="PTHR13902">
    <property type="entry name" value="SERINE/THREONINE-PROTEIN KINASE WNK WITH NO LYSINE -RELATED"/>
    <property type="match status" value="1"/>
</dbReference>
<dbReference type="RefSeq" id="XP_001456266.1">
    <property type="nucleotide sequence ID" value="XM_001456229.1"/>
</dbReference>
<feature type="domain" description="Protein kinase" evidence="2">
    <location>
        <begin position="84"/>
        <end position="339"/>
    </location>
</feature>
<dbReference type="GO" id="GO:0005737">
    <property type="term" value="C:cytoplasm"/>
    <property type="evidence" value="ECO:0000318"/>
    <property type="project" value="GO_Central"/>
</dbReference>
<dbReference type="InterPro" id="IPR008271">
    <property type="entry name" value="Ser/Thr_kinase_AS"/>
</dbReference>
<dbReference type="OrthoDB" id="4062651at2759"/>
<dbReference type="Pfam" id="PF00069">
    <property type="entry name" value="Pkinase"/>
    <property type="match status" value="1"/>
</dbReference>
<accession>A0E0Q2</accession>
<reference evidence="3 4" key="1">
    <citation type="journal article" date="2006" name="Nature">
        <title>Global trends of whole-genome duplications revealed by the ciliate Paramecium tetraurelia.</title>
        <authorList>
            <consortium name="Genoscope"/>
            <person name="Aury J.-M."/>
            <person name="Jaillon O."/>
            <person name="Duret L."/>
            <person name="Noel B."/>
            <person name="Jubin C."/>
            <person name="Porcel B.M."/>
            <person name="Segurens B."/>
            <person name="Daubin V."/>
            <person name="Anthouard V."/>
            <person name="Aiach N."/>
            <person name="Arnaiz O."/>
            <person name="Billaut A."/>
            <person name="Beisson J."/>
            <person name="Blanc I."/>
            <person name="Bouhouche K."/>
            <person name="Camara F."/>
            <person name="Duharcourt S."/>
            <person name="Guigo R."/>
            <person name="Gogendeau D."/>
            <person name="Katinka M."/>
            <person name="Keller A.-M."/>
            <person name="Kissmehl R."/>
            <person name="Klotz C."/>
            <person name="Koll F."/>
            <person name="Le Moue A."/>
            <person name="Lepere C."/>
            <person name="Malinsky S."/>
            <person name="Nowacki M."/>
            <person name="Nowak J.K."/>
            <person name="Plattner H."/>
            <person name="Poulain J."/>
            <person name="Ruiz F."/>
            <person name="Serrano V."/>
            <person name="Zagulski M."/>
            <person name="Dessen P."/>
            <person name="Betermier M."/>
            <person name="Weissenbach J."/>
            <person name="Scarpelli C."/>
            <person name="Schachter V."/>
            <person name="Sperling L."/>
            <person name="Meyer E."/>
            <person name="Cohen J."/>
            <person name="Wincker P."/>
        </authorList>
    </citation>
    <scope>NUCLEOTIDE SEQUENCE [LARGE SCALE GENOMIC DNA]</scope>
    <source>
        <strain evidence="3 4">Stock d4-2</strain>
    </source>
</reference>
<dbReference type="InParanoid" id="A0E0Q2"/>
<dbReference type="eggNOG" id="KOG0584">
    <property type="taxonomic scope" value="Eukaryota"/>
</dbReference>
<evidence type="ECO:0000256" key="1">
    <source>
        <dbReference type="SAM" id="MobiDB-lite"/>
    </source>
</evidence>
<dbReference type="EMBL" id="CT868652">
    <property type="protein sequence ID" value="CAK88869.1"/>
    <property type="molecule type" value="Genomic_DNA"/>
</dbReference>
<dbReference type="OMA" id="EFNPNSM"/>
<organism evidence="3 4">
    <name type="scientific">Paramecium tetraurelia</name>
    <dbReference type="NCBI Taxonomy" id="5888"/>
    <lineage>
        <taxon>Eukaryota</taxon>
        <taxon>Sar</taxon>
        <taxon>Alveolata</taxon>
        <taxon>Ciliophora</taxon>
        <taxon>Intramacronucleata</taxon>
        <taxon>Oligohymenophorea</taxon>
        <taxon>Peniculida</taxon>
        <taxon>Parameciidae</taxon>
        <taxon>Paramecium</taxon>
    </lineage>
</organism>
<dbReference type="Proteomes" id="UP000000600">
    <property type="component" value="Unassembled WGS sequence"/>
</dbReference>
<dbReference type="InterPro" id="IPR000719">
    <property type="entry name" value="Prot_kinase_dom"/>
</dbReference>
<dbReference type="GO" id="GO:0004674">
    <property type="term" value="F:protein serine/threonine kinase activity"/>
    <property type="evidence" value="ECO:0000318"/>
    <property type="project" value="GO_Central"/>
</dbReference>
<evidence type="ECO:0000259" key="2">
    <source>
        <dbReference type="PROSITE" id="PS50011"/>
    </source>
</evidence>
<dbReference type="Gene3D" id="3.30.200.20">
    <property type="entry name" value="Phosphorylase Kinase, domain 1"/>
    <property type="match status" value="1"/>
</dbReference>
<evidence type="ECO:0000313" key="4">
    <source>
        <dbReference type="Proteomes" id="UP000000600"/>
    </source>
</evidence>
<dbReference type="FunFam" id="1.10.510.10:FF:000918">
    <property type="entry name" value="Kinase, Wnk"/>
    <property type="match status" value="1"/>
</dbReference>